<dbReference type="GO" id="GO:0022857">
    <property type="term" value="F:transmembrane transporter activity"/>
    <property type="evidence" value="ECO:0007669"/>
    <property type="project" value="InterPro"/>
</dbReference>
<comment type="subcellular location">
    <subcellularLocation>
        <location evidence="1">Cell membrane</location>
        <topology evidence="1">Multi-pass membrane protein</topology>
    </subcellularLocation>
</comment>
<evidence type="ECO:0000313" key="13">
    <source>
        <dbReference type="Proteomes" id="UP000680348"/>
    </source>
</evidence>
<dbReference type="PANTHER" id="PTHR32196:SF71">
    <property type="entry name" value="AUTOINDUCER 2 IMPORT SYSTEM PERMEASE PROTEIN LSRD"/>
    <property type="match status" value="1"/>
</dbReference>
<evidence type="ECO:0000256" key="10">
    <source>
        <dbReference type="ARBA" id="ARBA00039381"/>
    </source>
</evidence>
<dbReference type="CDD" id="cd06579">
    <property type="entry name" value="TM_PBP1_transp_AraH_like"/>
    <property type="match status" value="1"/>
</dbReference>
<evidence type="ECO:0000256" key="3">
    <source>
        <dbReference type="ARBA" id="ARBA00022448"/>
    </source>
</evidence>
<dbReference type="PANTHER" id="PTHR32196">
    <property type="entry name" value="ABC TRANSPORTER PERMEASE PROTEIN YPHD-RELATED-RELATED"/>
    <property type="match status" value="1"/>
</dbReference>
<keyword evidence="3" id="KW-0813">Transport</keyword>
<evidence type="ECO:0000256" key="2">
    <source>
        <dbReference type="ARBA" id="ARBA00011262"/>
    </source>
</evidence>
<keyword evidence="13" id="KW-1185">Reference proteome</keyword>
<name>A0A942DXB7_9HYPH</name>
<reference evidence="12" key="1">
    <citation type="submission" date="2021-04" db="EMBL/GenBank/DDBJ databases">
        <title>Pseudaminobacter soli sp. nov., isolated from paddy soil contaminated by heavy metals.</title>
        <authorList>
            <person name="Zhang K."/>
        </authorList>
    </citation>
    <scope>NUCLEOTIDE SEQUENCE</scope>
    <source>
        <strain evidence="12">19-2017</strain>
    </source>
</reference>
<feature type="transmembrane region" description="Helical" evidence="11">
    <location>
        <begin position="84"/>
        <end position="103"/>
    </location>
</feature>
<keyword evidence="4" id="KW-1003">Cell membrane</keyword>
<evidence type="ECO:0000256" key="8">
    <source>
        <dbReference type="ARBA" id="ARBA00023136"/>
    </source>
</evidence>
<evidence type="ECO:0000256" key="11">
    <source>
        <dbReference type="SAM" id="Phobius"/>
    </source>
</evidence>
<feature type="transmembrane region" description="Helical" evidence="11">
    <location>
        <begin position="109"/>
        <end position="130"/>
    </location>
</feature>
<organism evidence="12 13">
    <name type="scientific">Pseudaminobacter soli</name>
    <name type="common">ex Zhang et al. 2022</name>
    <dbReference type="NCBI Taxonomy" id="2831468"/>
    <lineage>
        <taxon>Bacteria</taxon>
        <taxon>Pseudomonadati</taxon>
        <taxon>Pseudomonadota</taxon>
        <taxon>Alphaproteobacteria</taxon>
        <taxon>Hyphomicrobiales</taxon>
        <taxon>Phyllobacteriaceae</taxon>
        <taxon>Pseudaminobacter</taxon>
    </lineage>
</organism>
<evidence type="ECO:0000256" key="1">
    <source>
        <dbReference type="ARBA" id="ARBA00004651"/>
    </source>
</evidence>
<protein>
    <recommendedName>
        <fullName evidence="10">Autoinducer 2 import system permease protein LsrD</fullName>
    </recommendedName>
</protein>
<dbReference type="GO" id="GO:0005886">
    <property type="term" value="C:plasma membrane"/>
    <property type="evidence" value="ECO:0007669"/>
    <property type="project" value="UniProtKB-SubCell"/>
</dbReference>
<dbReference type="InterPro" id="IPR001851">
    <property type="entry name" value="ABC_transp_permease"/>
</dbReference>
<accession>A0A942DXB7</accession>
<comment type="function">
    <text evidence="9">Part of the ABC transporter complex LsrABCD involved in autoinducer 2 (AI-2) import. Probably responsible for the translocation of the substrate across the membrane.</text>
</comment>
<feature type="transmembrane region" description="Helical" evidence="11">
    <location>
        <begin position="160"/>
        <end position="184"/>
    </location>
</feature>
<evidence type="ECO:0000313" key="12">
    <source>
        <dbReference type="EMBL" id="MBS3649003.1"/>
    </source>
</evidence>
<dbReference type="EMBL" id="JAGWCR010000004">
    <property type="protein sequence ID" value="MBS3649003.1"/>
    <property type="molecule type" value="Genomic_DNA"/>
</dbReference>
<feature type="transmembrane region" description="Helical" evidence="11">
    <location>
        <begin position="296"/>
        <end position="314"/>
    </location>
</feature>
<evidence type="ECO:0000256" key="5">
    <source>
        <dbReference type="ARBA" id="ARBA00022519"/>
    </source>
</evidence>
<feature type="transmembrane region" description="Helical" evidence="11">
    <location>
        <begin position="213"/>
        <end position="234"/>
    </location>
</feature>
<comment type="caution">
    <text evidence="12">The sequence shown here is derived from an EMBL/GenBank/DDBJ whole genome shotgun (WGS) entry which is preliminary data.</text>
</comment>
<evidence type="ECO:0000256" key="4">
    <source>
        <dbReference type="ARBA" id="ARBA00022475"/>
    </source>
</evidence>
<proteinExistence type="predicted"/>
<keyword evidence="5" id="KW-0997">Cell inner membrane</keyword>
<keyword evidence="8 11" id="KW-0472">Membrane</keyword>
<evidence type="ECO:0000256" key="6">
    <source>
        <dbReference type="ARBA" id="ARBA00022692"/>
    </source>
</evidence>
<comment type="subunit">
    <text evidence="2">The complex is composed of two ATP-binding proteins (LsrA), two transmembrane proteins (LsrC and LsrD) and a solute-binding protein (LsrB).</text>
</comment>
<dbReference type="Proteomes" id="UP000680348">
    <property type="component" value="Unassembled WGS sequence"/>
</dbReference>
<sequence>MRWEVILVILLAATTVVNTMVSPYFLDVFNLADATFNFSEKAIIALAMALLILVRQIDLSVAAIVALAAMGIGYAAEAGFGPGALFAVGIGIGLACGVFNGLLVTGAGLPAIVVTIGTMSLFRGLTQVVLGDQAKTKYPQEFLDLGQSYFIKMKETGISWLFVPPVPLSFLIFLVLAVLFGIVLHKTATGRKLFAIGSNPIAARFSGIPVDRLTFLLFMVSGILSGLAAALLTARLGSMRSNIAIGWELDIVTMVILGGVSIAGGVGSILGVVLAVFVLGLVTFGMSLNNIPGQVVSVYIGALLIAVIAIPRIVDRLGLRKPAG</sequence>
<feature type="transmembrane region" description="Helical" evidence="11">
    <location>
        <begin position="43"/>
        <end position="72"/>
    </location>
</feature>
<evidence type="ECO:0000256" key="7">
    <source>
        <dbReference type="ARBA" id="ARBA00022989"/>
    </source>
</evidence>
<gene>
    <name evidence="12" type="ORF">KEU06_10320</name>
</gene>
<dbReference type="AlphaFoldDB" id="A0A942DXB7"/>
<evidence type="ECO:0000256" key="9">
    <source>
        <dbReference type="ARBA" id="ARBA00025439"/>
    </source>
</evidence>
<keyword evidence="6 11" id="KW-0812">Transmembrane</keyword>
<feature type="transmembrane region" description="Helical" evidence="11">
    <location>
        <begin position="255"/>
        <end position="284"/>
    </location>
</feature>
<dbReference type="Pfam" id="PF02653">
    <property type="entry name" value="BPD_transp_2"/>
    <property type="match status" value="1"/>
</dbReference>
<keyword evidence="7 11" id="KW-1133">Transmembrane helix</keyword>